<proteinExistence type="predicted"/>
<sequence length="393" mass="46679">MSRYYDSVHLASDQKDLLISQLKAEIFEIQQRDKDYLALRDQLHNIQSKYRHLQDEKVTFIQKLTTTQLLQDNDFRGKHEGNAMSIMALKKEIDDLRFLLNEKSRVNNDYQQEIAANRDQINRKEGDITGIQRDLAHKSDQGYQIRKDIDNLSYEVSKLKEEKLKDLDEIARLRELSAYRERENGDQAQRIRGVDYDLLKNQERASELGKLAESKEFDLRRTSEALDSAQIELARLKDESQRLQGDNLGQQRQYDRQNEEKVALLRQRDLELQKNRELSALLFDLESKNRSRDDQVIVIRKELDDVKFSNSSIHDRNSDLRAEIAALQQHIAVLENQNKELNRELEKFVETDEQIRTTLNRRERVVELRQKTEHELHKSMYDLERSSPQRRYR</sequence>
<evidence type="ECO:0000313" key="2">
    <source>
        <dbReference type="EMBL" id="CDW75674.1"/>
    </source>
</evidence>
<keyword evidence="3" id="KW-1185">Reference proteome</keyword>
<reference evidence="2 3" key="1">
    <citation type="submission" date="2014-06" db="EMBL/GenBank/DDBJ databases">
        <authorList>
            <person name="Swart Estienne"/>
        </authorList>
    </citation>
    <scope>NUCLEOTIDE SEQUENCE [LARGE SCALE GENOMIC DNA]</scope>
    <source>
        <strain evidence="2 3">130c</strain>
    </source>
</reference>
<dbReference type="OMA" id="QKHEQCI"/>
<dbReference type="EMBL" id="CCKQ01004514">
    <property type="protein sequence ID" value="CDW75674.1"/>
    <property type="molecule type" value="Genomic_DNA"/>
</dbReference>
<dbReference type="AlphaFoldDB" id="A0A078A4I5"/>
<feature type="coiled-coil region" evidence="1">
    <location>
        <begin position="317"/>
        <end position="354"/>
    </location>
</feature>
<feature type="coiled-coil region" evidence="1">
    <location>
        <begin position="219"/>
        <end position="253"/>
    </location>
</feature>
<dbReference type="Proteomes" id="UP000039865">
    <property type="component" value="Unassembled WGS sequence"/>
</dbReference>
<gene>
    <name evidence="2" type="primary">Contig10855.g546</name>
    <name evidence="2" type="ORF">STYLEM_4667</name>
</gene>
<keyword evidence="1" id="KW-0175">Coiled coil</keyword>
<accession>A0A078A4I5</accession>
<dbReference type="InParanoid" id="A0A078A4I5"/>
<organism evidence="2 3">
    <name type="scientific">Stylonychia lemnae</name>
    <name type="common">Ciliate</name>
    <dbReference type="NCBI Taxonomy" id="5949"/>
    <lineage>
        <taxon>Eukaryota</taxon>
        <taxon>Sar</taxon>
        <taxon>Alveolata</taxon>
        <taxon>Ciliophora</taxon>
        <taxon>Intramacronucleata</taxon>
        <taxon>Spirotrichea</taxon>
        <taxon>Stichotrichia</taxon>
        <taxon>Sporadotrichida</taxon>
        <taxon>Oxytrichidae</taxon>
        <taxon>Stylonychinae</taxon>
        <taxon>Stylonychia</taxon>
    </lineage>
</organism>
<protein>
    <submittedName>
        <fullName evidence="2">Uncharacterized protein</fullName>
    </submittedName>
</protein>
<dbReference type="OrthoDB" id="310114at2759"/>
<name>A0A078A4I5_STYLE</name>
<evidence type="ECO:0000313" key="3">
    <source>
        <dbReference type="Proteomes" id="UP000039865"/>
    </source>
</evidence>
<evidence type="ECO:0000256" key="1">
    <source>
        <dbReference type="SAM" id="Coils"/>
    </source>
</evidence>